<feature type="transmembrane region" description="Helical" evidence="9">
    <location>
        <begin position="157"/>
        <end position="177"/>
    </location>
</feature>
<sequence length="443" mass="47955">MATTRFRPPFCTRQCFRTRLRRSTKASSRDETRTATSGGGGDGDGEGRGGGDGRGGDDGRGDGKGSSGSGGGGKFSLAKNAWPVLLSVRRGLRTGLQRCDGVVDGLGKTLVILVVSGAVLLAMSLEPFTGSHVTRDAEDKEWFHGARGVTGTRSFPAVPIVAAMLSGAFTVLVSSVLGVVQPLALPPSVHAIVATPMGFLLVFHFNNAYSRWWDGREEFGCIVGKSRRMAQSIMVLAGKQEPETSLEILKLLQLLPEATAHFLRKTEMDIDLVCRALKLSDEIKESMLSADVVPYYIMERIYLNLHRLKEKGAIPSDMAALLTYTCHMLSGHVGTCGKIHLTRTPGPAVVHVRTSLMLYLCTLPFVLLGEVGPAMLLPCQFVIAFTMLGIERVASELEDPFGLDPVDIKLFNLSRGIREDLVKVASRNVSEEYQHLVPSLEDL</sequence>
<evidence type="ECO:0000256" key="5">
    <source>
        <dbReference type="ARBA" id="ARBA00022989"/>
    </source>
</evidence>
<evidence type="ECO:0008006" key="11">
    <source>
        <dbReference type="Google" id="ProtNLM"/>
    </source>
</evidence>
<evidence type="ECO:0000256" key="2">
    <source>
        <dbReference type="ARBA" id="ARBA00022448"/>
    </source>
</evidence>
<dbReference type="InterPro" id="IPR044669">
    <property type="entry name" value="YneE/VCCN1/2-like"/>
</dbReference>
<evidence type="ECO:0000256" key="8">
    <source>
        <dbReference type="SAM" id="MobiDB-lite"/>
    </source>
</evidence>
<accession>A0A7S3UDU1</accession>
<comment type="subcellular location">
    <subcellularLocation>
        <location evidence="1">Cell membrane</location>
        <topology evidence="1">Multi-pass membrane protein</topology>
    </subcellularLocation>
</comment>
<dbReference type="AlphaFoldDB" id="A0A7S3UDU1"/>
<dbReference type="GO" id="GO:0005254">
    <property type="term" value="F:chloride channel activity"/>
    <property type="evidence" value="ECO:0007669"/>
    <property type="project" value="InterPro"/>
</dbReference>
<evidence type="ECO:0000256" key="4">
    <source>
        <dbReference type="ARBA" id="ARBA00022692"/>
    </source>
</evidence>
<evidence type="ECO:0000256" key="6">
    <source>
        <dbReference type="ARBA" id="ARBA00023065"/>
    </source>
</evidence>
<keyword evidence="3" id="KW-1003">Cell membrane</keyword>
<keyword evidence="2" id="KW-0813">Transport</keyword>
<evidence type="ECO:0000256" key="1">
    <source>
        <dbReference type="ARBA" id="ARBA00004651"/>
    </source>
</evidence>
<keyword evidence="6" id="KW-0406">Ion transport</keyword>
<evidence type="ECO:0000256" key="7">
    <source>
        <dbReference type="ARBA" id="ARBA00023136"/>
    </source>
</evidence>
<dbReference type="EMBL" id="HBIS01006107">
    <property type="protein sequence ID" value="CAE0611678.1"/>
    <property type="molecule type" value="Transcribed_RNA"/>
</dbReference>
<evidence type="ECO:0000256" key="9">
    <source>
        <dbReference type="SAM" id="Phobius"/>
    </source>
</evidence>
<keyword evidence="4 9" id="KW-0812">Transmembrane</keyword>
<keyword evidence="7 9" id="KW-0472">Membrane</keyword>
<feature type="compositionally biased region" description="Basic and acidic residues" evidence="8">
    <location>
        <begin position="45"/>
        <end position="63"/>
    </location>
</feature>
<protein>
    <recommendedName>
        <fullName evidence="11">Bestrophin homolog</fullName>
    </recommendedName>
</protein>
<dbReference type="PANTHER" id="PTHR33281">
    <property type="entry name" value="UPF0187 PROTEIN YNEE"/>
    <property type="match status" value="1"/>
</dbReference>
<proteinExistence type="predicted"/>
<gene>
    <name evidence="10" type="ORF">PSAL00342_LOCUS5513</name>
</gene>
<dbReference type="Pfam" id="PF25539">
    <property type="entry name" value="Bestrophin_2"/>
    <property type="match status" value="1"/>
</dbReference>
<dbReference type="PANTHER" id="PTHR33281:SF19">
    <property type="entry name" value="VOLTAGE-DEPENDENT ANION CHANNEL-FORMING PROTEIN YNEE"/>
    <property type="match status" value="1"/>
</dbReference>
<feature type="compositionally biased region" description="Gly residues" evidence="8">
    <location>
        <begin position="64"/>
        <end position="74"/>
    </location>
</feature>
<reference evidence="10" key="1">
    <citation type="submission" date="2021-01" db="EMBL/GenBank/DDBJ databases">
        <authorList>
            <person name="Corre E."/>
            <person name="Pelletier E."/>
            <person name="Niang G."/>
            <person name="Scheremetjew M."/>
            <person name="Finn R."/>
            <person name="Kale V."/>
            <person name="Holt S."/>
            <person name="Cochrane G."/>
            <person name="Meng A."/>
            <person name="Brown T."/>
            <person name="Cohen L."/>
        </authorList>
    </citation>
    <scope>NUCLEOTIDE SEQUENCE</scope>
    <source>
        <strain evidence="10">CCMP1897</strain>
    </source>
</reference>
<feature type="region of interest" description="Disordered" evidence="8">
    <location>
        <begin position="17"/>
        <end position="74"/>
    </location>
</feature>
<feature type="transmembrane region" description="Helical" evidence="9">
    <location>
        <begin position="189"/>
        <end position="209"/>
    </location>
</feature>
<evidence type="ECO:0000313" key="10">
    <source>
        <dbReference type="EMBL" id="CAE0611678.1"/>
    </source>
</evidence>
<keyword evidence="5 9" id="KW-1133">Transmembrane helix</keyword>
<evidence type="ECO:0000256" key="3">
    <source>
        <dbReference type="ARBA" id="ARBA00022475"/>
    </source>
</evidence>
<dbReference type="GO" id="GO:0005886">
    <property type="term" value="C:plasma membrane"/>
    <property type="evidence" value="ECO:0007669"/>
    <property type="project" value="UniProtKB-SubCell"/>
</dbReference>
<name>A0A7S3UDU1_9CHLO</name>
<organism evidence="10">
    <name type="scientific">Picocystis salinarum</name>
    <dbReference type="NCBI Taxonomy" id="88271"/>
    <lineage>
        <taxon>Eukaryota</taxon>
        <taxon>Viridiplantae</taxon>
        <taxon>Chlorophyta</taxon>
        <taxon>Picocystophyceae</taxon>
        <taxon>Picocystales</taxon>
        <taxon>Picocystaceae</taxon>
        <taxon>Picocystis</taxon>
    </lineage>
</organism>